<organism evidence="1 2">
    <name type="scientific">Ceriporiopsis subvermispora (strain B)</name>
    <name type="common">White-rot fungus</name>
    <name type="synonym">Gelatoporia subvermispora</name>
    <dbReference type="NCBI Taxonomy" id="914234"/>
    <lineage>
        <taxon>Eukaryota</taxon>
        <taxon>Fungi</taxon>
        <taxon>Dikarya</taxon>
        <taxon>Basidiomycota</taxon>
        <taxon>Agaricomycotina</taxon>
        <taxon>Agaricomycetes</taxon>
        <taxon>Polyporales</taxon>
        <taxon>Gelatoporiaceae</taxon>
        <taxon>Gelatoporia</taxon>
    </lineage>
</organism>
<dbReference type="HOGENOM" id="CLU_2910225_0_0_1"/>
<dbReference type="Proteomes" id="UP000016930">
    <property type="component" value="Unassembled WGS sequence"/>
</dbReference>
<dbReference type="InterPro" id="IPR036397">
    <property type="entry name" value="RNaseH_sf"/>
</dbReference>
<keyword evidence="2" id="KW-1185">Reference proteome</keyword>
<sequence>LDLITGLSPLQGFDIVLVVVDRYTKLVTFISCSESIGTVKFGKTFINQVVFRFGLPEHIILD</sequence>
<protein>
    <recommendedName>
        <fullName evidence="3">Integrase catalytic domain-containing protein</fullName>
    </recommendedName>
</protein>
<proteinExistence type="predicted"/>
<evidence type="ECO:0008006" key="3">
    <source>
        <dbReference type="Google" id="ProtNLM"/>
    </source>
</evidence>
<dbReference type="SUPFAM" id="SSF53098">
    <property type="entry name" value="Ribonuclease H-like"/>
    <property type="match status" value="1"/>
</dbReference>
<gene>
    <name evidence="1" type="ORF">CERSUDRAFT_58517</name>
</gene>
<evidence type="ECO:0000313" key="1">
    <source>
        <dbReference type="EMBL" id="EMD32403.1"/>
    </source>
</evidence>
<feature type="non-terminal residue" evidence="1">
    <location>
        <position position="1"/>
    </location>
</feature>
<dbReference type="AlphaFoldDB" id="M2Q6F8"/>
<dbReference type="GO" id="GO:0003676">
    <property type="term" value="F:nucleic acid binding"/>
    <property type="evidence" value="ECO:0007669"/>
    <property type="project" value="InterPro"/>
</dbReference>
<accession>M2Q6F8</accession>
<dbReference type="EMBL" id="KB445811">
    <property type="protein sequence ID" value="EMD32403.1"/>
    <property type="molecule type" value="Genomic_DNA"/>
</dbReference>
<name>M2Q6F8_CERS8</name>
<reference evidence="1 2" key="1">
    <citation type="journal article" date="2012" name="Proc. Natl. Acad. Sci. U.S.A.">
        <title>Comparative genomics of Ceriporiopsis subvermispora and Phanerochaete chrysosporium provide insight into selective ligninolysis.</title>
        <authorList>
            <person name="Fernandez-Fueyo E."/>
            <person name="Ruiz-Duenas F.J."/>
            <person name="Ferreira P."/>
            <person name="Floudas D."/>
            <person name="Hibbett D.S."/>
            <person name="Canessa P."/>
            <person name="Larrondo L.F."/>
            <person name="James T.Y."/>
            <person name="Seelenfreund D."/>
            <person name="Lobos S."/>
            <person name="Polanco R."/>
            <person name="Tello M."/>
            <person name="Honda Y."/>
            <person name="Watanabe T."/>
            <person name="Watanabe T."/>
            <person name="Ryu J.S."/>
            <person name="Kubicek C.P."/>
            <person name="Schmoll M."/>
            <person name="Gaskell J."/>
            <person name="Hammel K.E."/>
            <person name="St John F.J."/>
            <person name="Vanden Wymelenberg A."/>
            <person name="Sabat G."/>
            <person name="Splinter BonDurant S."/>
            <person name="Syed K."/>
            <person name="Yadav J.S."/>
            <person name="Doddapaneni H."/>
            <person name="Subramanian V."/>
            <person name="Lavin J.L."/>
            <person name="Oguiza J.A."/>
            <person name="Perez G."/>
            <person name="Pisabarro A.G."/>
            <person name="Ramirez L."/>
            <person name="Santoyo F."/>
            <person name="Master E."/>
            <person name="Coutinho P.M."/>
            <person name="Henrissat B."/>
            <person name="Lombard V."/>
            <person name="Magnuson J.K."/>
            <person name="Kuees U."/>
            <person name="Hori C."/>
            <person name="Igarashi K."/>
            <person name="Samejima M."/>
            <person name="Held B.W."/>
            <person name="Barry K.W."/>
            <person name="LaButti K.M."/>
            <person name="Lapidus A."/>
            <person name="Lindquist E.A."/>
            <person name="Lucas S.M."/>
            <person name="Riley R."/>
            <person name="Salamov A.A."/>
            <person name="Hoffmeister D."/>
            <person name="Schwenk D."/>
            <person name="Hadar Y."/>
            <person name="Yarden O."/>
            <person name="de Vries R.P."/>
            <person name="Wiebenga A."/>
            <person name="Stenlid J."/>
            <person name="Eastwood D."/>
            <person name="Grigoriev I.V."/>
            <person name="Berka R.M."/>
            <person name="Blanchette R.A."/>
            <person name="Kersten P."/>
            <person name="Martinez A.T."/>
            <person name="Vicuna R."/>
            <person name="Cullen D."/>
        </authorList>
    </citation>
    <scope>NUCLEOTIDE SEQUENCE [LARGE SCALE GENOMIC DNA]</scope>
    <source>
        <strain evidence="1 2">B</strain>
    </source>
</reference>
<dbReference type="OrthoDB" id="2273864at2759"/>
<dbReference type="Gene3D" id="3.30.420.10">
    <property type="entry name" value="Ribonuclease H-like superfamily/Ribonuclease H"/>
    <property type="match status" value="1"/>
</dbReference>
<dbReference type="InterPro" id="IPR012337">
    <property type="entry name" value="RNaseH-like_sf"/>
</dbReference>
<dbReference type="STRING" id="914234.M2Q6F8"/>
<evidence type="ECO:0000313" key="2">
    <source>
        <dbReference type="Proteomes" id="UP000016930"/>
    </source>
</evidence>